<sequence>MSLINSKEDSAKTNMLMEEGDSSLEPGEVKTPPHGTESVKSRIAEDSNTKCNAPTYVSHSKSASKQETDRCAEKVRAILELDAIKRKEELERKKGEKSDSISLPNKIKKEQKKHKIPNEESTNEDFEENTREKSDESLLKKHRHKKSKYEDRKTCSTHPIAESFESMRSISSASLPLPPPMGFVTRLTNMTTNFSRGFSGIDNSANYRAYNPFVRNYRTDFRHRGHPFNTHHRPRFPRYRTQYNHGPYNAPTEEANNSTPINSGIIPHSQLMWTKTKPSISYSFNFYERLKDSSNKECSDMNVQKKKKNKKEREGSNKSQSSSKSSRKSSKRKKIRKIRETFQSNPLKSQLISPSHDVDTTRIVKVEGHVNINIVESPKISIKREDISEPAAENGCANPEYSKSMKEHAKVASKAANSSKPLVLDMFASLTPPKQQSPPLALNNSSNPSAKVQMTKLQEIQDRIGKLLEDDDLKLETIQATKEKLLQKSREHTEGTNLKKSLKKNKMSVSPEKNISFTDFKAEEKELEKNSKQNTKDIGIMPKPYSYAIFKEKPFDIFDGTKNDYIKHTKADREYTPDSLHSEGSHIKSTNLVFNKNPKQKQKYNENSKIIRKVSEKLKKPLEDSPRVHTKSVTCPNSGSPDTDDYSDNWENDDDEMELGATFQNINKLEAPKYIKTERLSSSSPSSSIVDSEESDSNSKLESTTPKNSPPQRCMTPKFSYERKESPNVVCRETNDMQLLYNQFIKSVENANIENEHEPIAKASINDDLKYFENELLSTSSASYSSTSSSSSDTSATSSGSSSTTSSSDSASDESNDTDTNQNKDSNATSNDQKDRSSSVMEVEKAGPLTTPTDDSKPNVAKDLKRLENLEANLLRIQMMRANYDSADEISDELLKMEKLFLHEKNIILNKLMDSSAKKSIKVEKDNESDLVTPAEKDAMESLQSATRGQFVQSLQKLQNKEEEKIEVSNIFDTNREVIKLTISPIKLPKISAIFEADNDTETSKKLMDTSEKANSTVKLPKPTKEVAIVKPIMESKGSPSSHHQKQRRRSPISSHHTLQSKSRSRRGRVRSLSVSPSRNSSGRMVSPQRRGGFSKQSRNRNFDRRSRSRSPSFNRQLNRRSGDLSPISRKRRSLLSAEDRFRKHSPRRDSHSRSRSPSSPPSRHRDRYSRSPLPFKPPSPPTDPNLSPNGSRQNSLSPERRSRSTSRSPSKRTISPSRKSYDSHRHRSLSPKHQHYKPHSPRQSNTSYYFNSSPNRISLDARINIVLNGPSSNHNETNNSITTYEDYSHYGQYGPAAYMSLPSDSNSFYPTNQYVPMSNSVTSVPLGPAIHHNTYSNLRPINTDEPEMYSSGHHQANLNAANFYYNRFGTQPFGFNQPSPVLKELPKATVAVQKGNVLEIVPCSDLLTGNISEHTQGGNENQIKNEGSKEKLVDETTNSNADKNNRSILKPLDGESNVLNSVTVSALKKKKVNFEDGVFPNHNSDDEDRKVIEAKIRVKMRRLKKRLGITPQCHNLFEDKARKERQKVNSNKKPPPPPPIGFAPPNLEQPIYLRTHTPTPLLYFHFDGVVHSMYVSQMERPIPPRLLNPKCLSSSNVGGVASQHTDSQSPLYMQSPITAGAAHLHTSKKDPIATFTRPNRSENLSPKVIPTTATALQQTGSPKINFKIYSPIENIHHTEVGSTTLPGTSPSNIKGNAIHTISSVPIQSHLVQKRQDSPKDAVNTRPNISMGLLPTPLTLPPMPQSTSITAQTRIPVIGVPPTVIPKMIPNVVSEPYMSGFTPTMLQTTQHQVNTINQNYMVAPTIPHTNPHMPVGMQPYFNPPVQRMHRPLPNYMGQPNQPTLSPSNMPMCHIADSLETTNGDLDKFANPQTMPIPYNFKGP</sequence>
<accession>W8CB09</accession>
<feature type="compositionally biased region" description="Basic and acidic residues" evidence="1">
    <location>
        <begin position="1"/>
        <end position="11"/>
    </location>
</feature>
<feature type="compositionally biased region" description="Polar residues" evidence="1">
    <location>
        <begin position="1242"/>
        <end position="1252"/>
    </location>
</feature>
<feature type="compositionally biased region" description="Low complexity" evidence="1">
    <location>
        <begin position="681"/>
        <end position="690"/>
    </location>
</feature>
<feature type="region of interest" description="Disordered" evidence="1">
    <location>
        <begin position="486"/>
        <end position="510"/>
    </location>
</feature>
<feature type="compositionally biased region" description="Basic and acidic residues" evidence="1">
    <location>
        <begin position="1002"/>
        <end position="1012"/>
    </location>
</feature>
<feature type="compositionally biased region" description="Low complexity" evidence="1">
    <location>
        <begin position="1206"/>
        <end position="1219"/>
    </location>
</feature>
<proteinExistence type="evidence at transcript level"/>
<feature type="compositionally biased region" description="Pro residues" evidence="1">
    <location>
        <begin position="1175"/>
        <end position="1184"/>
    </location>
</feature>
<feature type="compositionally biased region" description="Pro residues" evidence="1">
    <location>
        <begin position="1534"/>
        <end position="1543"/>
    </location>
</feature>
<dbReference type="KEGG" id="ccat:101453514"/>
<dbReference type="RefSeq" id="XP_004526829.1">
    <property type="nucleotide sequence ID" value="XM_004526772.3"/>
</dbReference>
<feature type="compositionally biased region" description="Basic residues" evidence="1">
    <location>
        <begin position="1225"/>
        <end position="1241"/>
    </location>
</feature>
<dbReference type="OrthoDB" id="8050562at2759"/>
<organism evidence="2">
    <name type="scientific">Ceratitis capitata</name>
    <name type="common">Mediterranean fruit fly</name>
    <name type="synonym">Tephritis capitata</name>
    <dbReference type="NCBI Taxonomy" id="7213"/>
    <lineage>
        <taxon>Eukaryota</taxon>
        <taxon>Metazoa</taxon>
        <taxon>Ecdysozoa</taxon>
        <taxon>Arthropoda</taxon>
        <taxon>Hexapoda</taxon>
        <taxon>Insecta</taxon>
        <taxon>Pterygota</taxon>
        <taxon>Neoptera</taxon>
        <taxon>Endopterygota</taxon>
        <taxon>Diptera</taxon>
        <taxon>Brachycera</taxon>
        <taxon>Muscomorpha</taxon>
        <taxon>Tephritoidea</taxon>
        <taxon>Tephritidae</taxon>
        <taxon>Ceratitis</taxon>
        <taxon>Ceratitis</taxon>
    </lineage>
</organism>
<feature type="region of interest" description="Disordered" evidence="1">
    <location>
        <begin position="1412"/>
        <end position="1453"/>
    </location>
</feature>
<reference evidence="2" key="2">
    <citation type="journal article" date="2014" name="BMC Genomics">
        <title>A genomic perspective to assessing quality of mass-reared SIT flies used in Mediterranean fruit fly (Ceratitis capitata) eradication in California.</title>
        <authorList>
            <person name="Calla B."/>
            <person name="Hall B."/>
            <person name="Hou S."/>
            <person name="Geib S.M."/>
        </authorList>
    </citation>
    <scope>NUCLEOTIDE SEQUENCE</scope>
</reference>
<feature type="compositionally biased region" description="Basic and acidic residues" evidence="1">
    <location>
        <begin position="1138"/>
        <end position="1153"/>
    </location>
</feature>
<feature type="compositionally biased region" description="Basic and acidic residues" evidence="1">
    <location>
        <begin position="37"/>
        <end position="48"/>
    </location>
</feature>
<feature type="compositionally biased region" description="Polar residues" evidence="1">
    <location>
        <begin position="341"/>
        <end position="353"/>
    </location>
</feature>
<feature type="region of interest" description="Disordered" evidence="1">
    <location>
        <begin position="1"/>
        <end position="71"/>
    </location>
</feature>
<feature type="compositionally biased region" description="Basic and acidic residues" evidence="1">
    <location>
        <begin position="574"/>
        <end position="586"/>
    </location>
</feature>
<feature type="compositionally biased region" description="Basic and acidic residues" evidence="1">
    <location>
        <begin position="84"/>
        <end position="99"/>
    </location>
</feature>
<evidence type="ECO:0000313" key="2">
    <source>
        <dbReference type="EMBL" id="JAC01305.1"/>
    </source>
</evidence>
<feature type="compositionally biased region" description="Low complexity" evidence="1">
    <location>
        <begin position="1071"/>
        <end position="1084"/>
    </location>
</feature>
<feature type="region of interest" description="Disordered" evidence="1">
    <location>
        <begin position="677"/>
        <end position="726"/>
    </location>
</feature>
<feature type="compositionally biased region" description="Basic and acidic residues" evidence="1">
    <location>
        <begin position="832"/>
        <end position="845"/>
    </location>
</feature>
<feature type="region of interest" description="Disordered" evidence="1">
    <location>
        <begin position="297"/>
        <end position="354"/>
    </location>
</feature>
<feature type="compositionally biased region" description="Polar residues" evidence="1">
    <location>
        <begin position="631"/>
        <end position="641"/>
    </location>
</feature>
<evidence type="ECO:0000256" key="1">
    <source>
        <dbReference type="SAM" id="MobiDB-lite"/>
    </source>
</evidence>
<name>W8CB09_CERCA</name>
<feature type="region of interest" description="Disordered" evidence="1">
    <location>
        <begin position="84"/>
        <end position="154"/>
    </location>
</feature>
<feature type="compositionally biased region" description="Polar residues" evidence="1">
    <location>
        <begin position="700"/>
        <end position="711"/>
    </location>
</feature>
<feature type="region of interest" description="Disordered" evidence="1">
    <location>
        <begin position="1520"/>
        <end position="1546"/>
    </location>
</feature>
<feature type="region of interest" description="Disordered" evidence="1">
    <location>
        <begin position="782"/>
        <end position="861"/>
    </location>
</feature>
<dbReference type="EMBL" id="GAMC01005251">
    <property type="protein sequence ID" value="JAC01305.1"/>
    <property type="molecule type" value="mRNA"/>
</dbReference>
<feature type="compositionally biased region" description="Polar residues" evidence="1">
    <location>
        <begin position="49"/>
        <end position="63"/>
    </location>
</feature>
<feature type="compositionally biased region" description="Basic residues" evidence="1">
    <location>
        <begin position="325"/>
        <end position="337"/>
    </location>
</feature>
<feature type="compositionally biased region" description="Low complexity" evidence="1">
    <location>
        <begin position="782"/>
        <end position="810"/>
    </location>
</feature>
<feature type="compositionally biased region" description="Polar residues" evidence="1">
    <location>
        <begin position="821"/>
        <end position="831"/>
    </location>
</feature>
<feature type="region of interest" description="Disordered" evidence="1">
    <location>
        <begin position="430"/>
        <end position="449"/>
    </location>
</feature>
<dbReference type="GeneID" id="101453514"/>
<feature type="compositionally biased region" description="Polar residues" evidence="1">
    <location>
        <begin position="432"/>
        <end position="449"/>
    </location>
</feature>
<feature type="region of interest" description="Disordered" evidence="1">
    <location>
        <begin position="1001"/>
        <end position="1252"/>
    </location>
</feature>
<feature type="compositionally biased region" description="Polar residues" evidence="1">
    <location>
        <begin position="1412"/>
        <end position="1426"/>
    </location>
</feature>
<reference evidence="2" key="1">
    <citation type="submission" date="2013-07" db="EMBL/GenBank/DDBJ databases">
        <authorList>
            <person name="Geib S."/>
        </authorList>
    </citation>
    <scope>NUCLEOTIDE SEQUENCE</scope>
</reference>
<feature type="compositionally biased region" description="Basic and acidic residues" evidence="1">
    <location>
        <begin position="128"/>
        <end position="139"/>
    </location>
</feature>
<feature type="region of interest" description="Disordered" evidence="1">
    <location>
        <begin position="574"/>
        <end position="654"/>
    </location>
</feature>
<protein>
    <submittedName>
        <fullName evidence="2">Uncharacterized protein</fullName>
    </submittedName>
</protein>
<feature type="compositionally biased region" description="Basic and acidic residues" evidence="1">
    <location>
        <begin position="613"/>
        <end position="627"/>
    </location>
</feature>
<feature type="compositionally biased region" description="Acidic residues" evidence="1">
    <location>
        <begin position="642"/>
        <end position="654"/>
    </location>
</feature>